<protein>
    <submittedName>
        <fullName evidence="3">F-box domain-containing protein</fullName>
    </submittedName>
</protein>
<feature type="domain" description="F-box" evidence="1">
    <location>
        <begin position="13"/>
        <end position="43"/>
    </location>
</feature>
<accession>A0A1I7UZJ3</accession>
<evidence type="ECO:0000313" key="2">
    <source>
        <dbReference type="Proteomes" id="UP000095282"/>
    </source>
</evidence>
<proteinExistence type="predicted"/>
<dbReference type="PANTHER" id="PTHR21503">
    <property type="entry name" value="F-BOX-CONTAINING HYPOTHETICAL PROTEIN C.ELEGANS"/>
    <property type="match status" value="1"/>
</dbReference>
<organism evidence="2 3">
    <name type="scientific">Caenorhabditis tropicalis</name>
    <dbReference type="NCBI Taxonomy" id="1561998"/>
    <lineage>
        <taxon>Eukaryota</taxon>
        <taxon>Metazoa</taxon>
        <taxon>Ecdysozoa</taxon>
        <taxon>Nematoda</taxon>
        <taxon>Chromadorea</taxon>
        <taxon>Rhabditida</taxon>
        <taxon>Rhabditina</taxon>
        <taxon>Rhabditomorpha</taxon>
        <taxon>Rhabditoidea</taxon>
        <taxon>Rhabditidae</taxon>
        <taxon>Peloderinae</taxon>
        <taxon>Caenorhabditis</taxon>
    </lineage>
</organism>
<dbReference type="PANTHER" id="PTHR21503:SF8">
    <property type="entry name" value="F-BOX ASSOCIATED DOMAIN-CONTAINING PROTEIN-RELATED"/>
    <property type="match status" value="1"/>
</dbReference>
<evidence type="ECO:0000313" key="3">
    <source>
        <dbReference type="WBParaSite" id="Csp11.Scaffold630.g20907.t1"/>
    </source>
</evidence>
<keyword evidence="2" id="KW-1185">Reference proteome</keyword>
<dbReference type="InterPro" id="IPR001810">
    <property type="entry name" value="F-box_dom"/>
</dbReference>
<dbReference type="AlphaFoldDB" id="A0A1I7UZJ3"/>
<dbReference type="Proteomes" id="UP000095282">
    <property type="component" value="Unplaced"/>
</dbReference>
<dbReference type="Pfam" id="PF00646">
    <property type="entry name" value="F-box"/>
    <property type="match status" value="1"/>
</dbReference>
<name>A0A1I7UZJ3_9PELO</name>
<evidence type="ECO:0000259" key="1">
    <source>
        <dbReference type="Pfam" id="PF00646"/>
    </source>
</evidence>
<reference evidence="3" key="1">
    <citation type="submission" date="2016-11" db="UniProtKB">
        <authorList>
            <consortium name="WormBaseParasite"/>
        </authorList>
    </citation>
    <scope>IDENTIFICATION</scope>
</reference>
<sequence>MTTNKFPLLKVTDVVFDEILSQLELNEILHLSLCSPKTRKIVRCHMKKSIKYPLYLDTKEFRWTKFGFIGEEGKHVIVMSVRKSEISNERQFEIVNMKGKTEKRVKISKYDDHYALLSSDDNKWMYGCVLVLDHIIDVFRNNIDTLYCNSPYSMAFLKNKAPLRMTYSGGVDCNVYWNLVSYECEKSAKTGGLQLCTRLPEDYDFTLTREYEYVRIERAQFARSDDVLKLAEKSREVIFDRSELLPQGLNIIFNNWLEHRIDYLKLLSIRMRSYTEFLAFKGMEHKITDTTDGVNYKSFTGELYRLSPGKRLRRDDGVIASFYYDPTTRIFNFGVLTGLIKIS</sequence>
<dbReference type="WBParaSite" id="Csp11.Scaffold630.g20907.t1">
    <property type="protein sequence ID" value="Csp11.Scaffold630.g20907.t1"/>
    <property type="gene ID" value="Csp11.Scaffold630.g20907"/>
</dbReference>